<dbReference type="EMBL" id="UYRT01080951">
    <property type="protein sequence ID" value="VDN23655.1"/>
    <property type="molecule type" value="Genomic_DNA"/>
</dbReference>
<dbReference type="Proteomes" id="UP000271098">
    <property type="component" value="Unassembled WGS sequence"/>
</dbReference>
<reference evidence="3" key="1">
    <citation type="submission" date="2016-06" db="UniProtKB">
        <authorList>
            <consortium name="WormBaseParasite"/>
        </authorList>
    </citation>
    <scope>IDENTIFICATION</scope>
</reference>
<dbReference type="AlphaFoldDB" id="A0A183DZK7"/>
<proteinExistence type="predicted"/>
<evidence type="ECO:0000313" key="3">
    <source>
        <dbReference type="WBParaSite" id="GPUH_0001416301-mRNA-1"/>
    </source>
</evidence>
<sequence length="80" mass="8503">MAHYSLGSLVSDALFSRFSEVRAAGAVHASCSVVTARCANAARLVGISGGLRPLVDVLLTACKAILNDKWRKMIANCLRQ</sequence>
<keyword evidence="2" id="KW-1185">Reference proteome</keyword>
<gene>
    <name evidence="1" type="ORF">GPUH_LOCUS14148</name>
</gene>
<dbReference type="WBParaSite" id="GPUH_0001416301-mRNA-1">
    <property type="protein sequence ID" value="GPUH_0001416301-mRNA-1"/>
    <property type="gene ID" value="GPUH_0001416301"/>
</dbReference>
<organism evidence="3">
    <name type="scientific">Gongylonema pulchrum</name>
    <dbReference type="NCBI Taxonomy" id="637853"/>
    <lineage>
        <taxon>Eukaryota</taxon>
        <taxon>Metazoa</taxon>
        <taxon>Ecdysozoa</taxon>
        <taxon>Nematoda</taxon>
        <taxon>Chromadorea</taxon>
        <taxon>Rhabditida</taxon>
        <taxon>Spirurina</taxon>
        <taxon>Spiruromorpha</taxon>
        <taxon>Spiruroidea</taxon>
        <taxon>Gongylonematidae</taxon>
        <taxon>Gongylonema</taxon>
    </lineage>
</organism>
<evidence type="ECO:0000313" key="2">
    <source>
        <dbReference type="Proteomes" id="UP000271098"/>
    </source>
</evidence>
<protein>
    <submittedName>
        <fullName evidence="3">Secreted protein</fullName>
    </submittedName>
</protein>
<name>A0A183DZK7_9BILA</name>
<reference evidence="1 2" key="2">
    <citation type="submission" date="2018-11" db="EMBL/GenBank/DDBJ databases">
        <authorList>
            <consortium name="Pathogen Informatics"/>
        </authorList>
    </citation>
    <scope>NUCLEOTIDE SEQUENCE [LARGE SCALE GENOMIC DNA]</scope>
</reference>
<accession>A0A183DZK7</accession>
<evidence type="ECO:0000313" key="1">
    <source>
        <dbReference type="EMBL" id="VDN23655.1"/>
    </source>
</evidence>